<comment type="caution">
    <text evidence="2">The sequence shown here is derived from an EMBL/GenBank/DDBJ whole genome shotgun (WGS) entry which is preliminary data.</text>
</comment>
<dbReference type="Proteomes" id="UP001431784">
    <property type="component" value="Unassembled WGS sequence"/>
</dbReference>
<reference evidence="2" key="1">
    <citation type="submission" date="2023-02" db="EMBL/GenBank/DDBJ databases">
        <title>Description of Roseinatronobacter alkalisoli sp. nov., an alkaliphilic bacerium isolated from soda soil.</title>
        <authorList>
            <person name="Wei W."/>
        </authorList>
    </citation>
    <scope>NUCLEOTIDE SEQUENCE</scope>
    <source>
        <strain evidence="2">HJB301</strain>
    </source>
</reference>
<sequence>MAETLLDQAYAASEAAPDDVAARLRYYSRLVEGELYLLLEAEADGDSITPKVFDLEDGPIVVAFDLEQRLSEFTGIAAPYAAIPGRALVEMLAGSTPPLGLGLNLGVAPSARLLPPEIMNWLAQTLSEHPEELQERAQALLPPKGLPEALLRALDQRLARMEGLADMAYLVAAEYEGGRRGHMLAFVDALEGAEPALARAVHGALSFSGVEAGVLDVTFIAASDGRAPEFARVGLRFDLPRAQQPAAPKAPGMDPDTPPKLR</sequence>
<name>A0ABT5TBX1_9RHOB</name>
<gene>
    <name evidence="2" type="ORF">PUT78_11210</name>
</gene>
<feature type="compositionally biased region" description="Low complexity" evidence="1">
    <location>
        <begin position="241"/>
        <end position="251"/>
    </location>
</feature>
<evidence type="ECO:0000313" key="3">
    <source>
        <dbReference type="Proteomes" id="UP001431784"/>
    </source>
</evidence>
<protein>
    <submittedName>
        <fullName evidence="2">SseB family protein</fullName>
    </submittedName>
</protein>
<keyword evidence="3" id="KW-1185">Reference proteome</keyword>
<accession>A0ABT5TBX1</accession>
<dbReference type="EMBL" id="JAQZSM010000009">
    <property type="protein sequence ID" value="MDD7971672.1"/>
    <property type="molecule type" value="Genomic_DNA"/>
</dbReference>
<evidence type="ECO:0000256" key="1">
    <source>
        <dbReference type="SAM" id="MobiDB-lite"/>
    </source>
</evidence>
<organism evidence="2 3">
    <name type="scientific">Roseinatronobacter alkalisoli</name>
    <dbReference type="NCBI Taxonomy" id="3028235"/>
    <lineage>
        <taxon>Bacteria</taxon>
        <taxon>Pseudomonadati</taxon>
        <taxon>Pseudomonadota</taxon>
        <taxon>Alphaproteobacteria</taxon>
        <taxon>Rhodobacterales</taxon>
        <taxon>Paracoccaceae</taxon>
        <taxon>Roseinatronobacter</taxon>
    </lineage>
</organism>
<dbReference type="RefSeq" id="WP_274352352.1">
    <property type="nucleotide sequence ID" value="NZ_JAQZSM010000009.1"/>
</dbReference>
<evidence type="ECO:0000313" key="2">
    <source>
        <dbReference type="EMBL" id="MDD7971672.1"/>
    </source>
</evidence>
<feature type="region of interest" description="Disordered" evidence="1">
    <location>
        <begin position="241"/>
        <end position="262"/>
    </location>
</feature>
<proteinExistence type="predicted"/>